<evidence type="ECO:0000256" key="2">
    <source>
        <dbReference type="ARBA" id="ARBA00022552"/>
    </source>
</evidence>
<dbReference type="InterPro" id="IPR029063">
    <property type="entry name" value="SAM-dependent_MTases_sf"/>
</dbReference>
<keyword evidence="2 6" id="KW-0698">rRNA processing</keyword>
<evidence type="ECO:0000313" key="8">
    <source>
        <dbReference type="Proteomes" id="UP000266568"/>
    </source>
</evidence>
<accession>A0A397P697</accession>
<keyword evidence="4 6" id="KW-0808">Transferase</keyword>
<dbReference type="Pfam" id="PF02527">
    <property type="entry name" value="GidB"/>
    <property type="match status" value="1"/>
</dbReference>
<dbReference type="GO" id="GO:0070043">
    <property type="term" value="F:rRNA (guanine-N7-)-methyltransferase activity"/>
    <property type="evidence" value="ECO:0007669"/>
    <property type="project" value="UniProtKB-UniRule"/>
</dbReference>
<keyword evidence="8" id="KW-1185">Reference proteome</keyword>
<dbReference type="OrthoDB" id="9808773at2"/>
<dbReference type="PANTHER" id="PTHR31760">
    <property type="entry name" value="S-ADENOSYL-L-METHIONINE-DEPENDENT METHYLTRANSFERASES SUPERFAMILY PROTEIN"/>
    <property type="match status" value="1"/>
</dbReference>
<dbReference type="InterPro" id="IPR003682">
    <property type="entry name" value="rRNA_ssu_MeTfrase_G"/>
</dbReference>
<feature type="binding site" evidence="6">
    <location>
        <position position="77"/>
    </location>
    <ligand>
        <name>S-adenosyl-L-methionine</name>
        <dbReference type="ChEBI" id="CHEBI:59789"/>
    </ligand>
</feature>
<keyword evidence="3 6" id="KW-0489">Methyltransferase</keyword>
<dbReference type="EC" id="2.1.1.170" evidence="6"/>
<evidence type="ECO:0000313" key="7">
    <source>
        <dbReference type="EMBL" id="RIA44398.1"/>
    </source>
</evidence>
<evidence type="ECO:0000256" key="6">
    <source>
        <dbReference type="HAMAP-Rule" id="MF_00074"/>
    </source>
</evidence>
<keyword evidence="5 6" id="KW-0949">S-adenosyl-L-methionine</keyword>
<comment type="catalytic activity">
    <reaction evidence="6">
        <text>guanosine(527) in 16S rRNA + S-adenosyl-L-methionine = N(7)-methylguanosine(527) in 16S rRNA + S-adenosyl-L-homocysteine</text>
        <dbReference type="Rhea" id="RHEA:42732"/>
        <dbReference type="Rhea" id="RHEA-COMP:10209"/>
        <dbReference type="Rhea" id="RHEA-COMP:10210"/>
        <dbReference type="ChEBI" id="CHEBI:57856"/>
        <dbReference type="ChEBI" id="CHEBI:59789"/>
        <dbReference type="ChEBI" id="CHEBI:74269"/>
        <dbReference type="ChEBI" id="CHEBI:74480"/>
        <dbReference type="EC" id="2.1.1.170"/>
    </reaction>
</comment>
<dbReference type="PANTHER" id="PTHR31760:SF0">
    <property type="entry name" value="S-ADENOSYL-L-METHIONINE-DEPENDENT METHYLTRANSFERASES SUPERFAMILY PROTEIN"/>
    <property type="match status" value="1"/>
</dbReference>
<sequence>MIEDDARAWVRDRYGVSRETLVAHFCDLVRAESTEQNLIAASTLDSMWQRHVVDSAQLLDWADRDGPWLDVGAGAGFPGMVVALLSDRPVTLCEPRKRRAAFLERAATVLDIADRVTVAATKVQALSGRFAVISARAVAALPDLFAAACHNAGRDTVWVLPKGRSAREEVASARKAWHGSFHVERSVTDPDALIIVARGVYPR</sequence>
<comment type="caution">
    <text evidence="6">Lacks conserved residue(s) required for the propagation of feature annotation.</text>
</comment>
<comment type="caution">
    <text evidence="7">The sequence shown here is derived from an EMBL/GenBank/DDBJ whole genome shotgun (WGS) entry which is preliminary data.</text>
</comment>
<evidence type="ECO:0000256" key="1">
    <source>
        <dbReference type="ARBA" id="ARBA00022490"/>
    </source>
</evidence>
<proteinExistence type="inferred from homology"/>
<keyword evidence="1 6" id="KW-0963">Cytoplasm</keyword>
<dbReference type="EMBL" id="QXDC01000003">
    <property type="protein sequence ID" value="RIA44398.1"/>
    <property type="molecule type" value="Genomic_DNA"/>
</dbReference>
<name>A0A397P697_9SPHN</name>
<dbReference type="GO" id="GO:0005829">
    <property type="term" value="C:cytosol"/>
    <property type="evidence" value="ECO:0007669"/>
    <property type="project" value="TreeGrafter"/>
</dbReference>
<dbReference type="RefSeq" id="WP_119036055.1">
    <property type="nucleotide sequence ID" value="NZ_QXDC01000003.1"/>
</dbReference>
<dbReference type="Gene3D" id="3.40.50.150">
    <property type="entry name" value="Vaccinia Virus protein VP39"/>
    <property type="match status" value="1"/>
</dbReference>
<comment type="function">
    <text evidence="6">Specifically methylates the N7 position of guanine in position 527 of 16S rRNA.</text>
</comment>
<gene>
    <name evidence="6" type="primary">rsmG</name>
    <name evidence="7" type="ORF">DFR49_2642</name>
</gene>
<evidence type="ECO:0000256" key="3">
    <source>
        <dbReference type="ARBA" id="ARBA00022603"/>
    </source>
</evidence>
<dbReference type="AlphaFoldDB" id="A0A397P697"/>
<feature type="binding site" evidence="6">
    <location>
        <position position="136"/>
    </location>
    <ligand>
        <name>S-adenosyl-L-methionine</name>
        <dbReference type="ChEBI" id="CHEBI:59789"/>
    </ligand>
</feature>
<dbReference type="SUPFAM" id="SSF53335">
    <property type="entry name" value="S-adenosyl-L-methionine-dependent methyltransferases"/>
    <property type="match status" value="1"/>
</dbReference>
<feature type="binding site" evidence="6">
    <location>
        <position position="72"/>
    </location>
    <ligand>
        <name>S-adenosyl-L-methionine</name>
        <dbReference type="ChEBI" id="CHEBI:59789"/>
    </ligand>
</feature>
<reference evidence="7 8" key="1">
    <citation type="submission" date="2018-08" db="EMBL/GenBank/DDBJ databases">
        <title>Genomic Encyclopedia of Type Strains, Phase IV (KMG-IV): sequencing the most valuable type-strain genomes for metagenomic binning, comparative biology and taxonomic classification.</title>
        <authorList>
            <person name="Goeker M."/>
        </authorList>
    </citation>
    <scope>NUCLEOTIDE SEQUENCE [LARGE SCALE GENOMIC DNA]</scope>
    <source>
        <strain evidence="7 8">DSM 25527</strain>
    </source>
</reference>
<dbReference type="HAMAP" id="MF_00074">
    <property type="entry name" value="16SrRNA_methyltr_G"/>
    <property type="match status" value="1"/>
</dbReference>
<comment type="similarity">
    <text evidence="6">Belongs to the methyltransferase superfamily. RNA methyltransferase RsmG family.</text>
</comment>
<evidence type="ECO:0000256" key="5">
    <source>
        <dbReference type="ARBA" id="ARBA00022691"/>
    </source>
</evidence>
<dbReference type="Proteomes" id="UP000266568">
    <property type="component" value="Unassembled WGS sequence"/>
</dbReference>
<comment type="subcellular location">
    <subcellularLocation>
        <location evidence="6">Cytoplasm</location>
    </subcellularLocation>
</comment>
<organism evidence="7 8">
    <name type="scientific">Hephaestia caeni</name>
    <dbReference type="NCBI Taxonomy" id="645617"/>
    <lineage>
        <taxon>Bacteria</taxon>
        <taxon>Pseudomonadati</taxon>
        <taxon>Pseudomonadota</taxon>
        <taxon>Alphaproteobacteria</taxon>
        <taxon>Sphingomonadales</taxon>
        <taxon>Sphingomonadaceae</taxon>
        <taxon>Hephaestia</taxon>
    </lineage>
</organism>
<feature type="binding site" evidence="6">
    <location>
        <begin position="123"/>
        <end position="124"/>
    </location>
    <ligand>
        <name>S-adenosyl-L-methionine</name>
        <dbReference type="ChEBI" id="CHEBI:59789"/>
    </ligand>
</feature>
<evidence type="ECO:0000256" key="4">
    <source>
        <dbReference type="ARBA" id="ARBA00022679"/>
    </source>
</evidence>
<protein>
    <recommendedName>
        <fullName evidence="6">Ribosomal RNA small subunit methyltransferase G</fullName>
        <ecNumber evidence="6">2.1.1.170</ecNumber>
    </recommendedName>
    <alternativeName>
        <fullName evidence="6">16S rRNA 7-methylguanosine methyltransferase</fullName>
        <shortName evidence="6">16S rRNA m7G methyltransferase</shortName>
    </alternativeName>
</protein>